<comment type="caution">
    <text evidence="1">The sequence shown here is derived from an EMBL/GenBank/DDBJ whole genome shotgun (WGS) entry which is preliminary data.</text>
</comment>
<dbReference type="RefSeq" id="WP_111315689.1">
    <property type="nucleotide sequence ID" value="NZ_QEPW01000012.1"/>
</dbReference>
<dbReference type="GO" id="GO:0051536">
    <property type="term" value="F:iron-sulfur cluster binding"/>
    <property type="evidence" value="ECO:0007669"/>
    <property type="project" value="InterPro"/>
</dbReference>
<evidence type="ECO:0000313" key="2">
    <source>
        <dbReference type="Proteomes" id="UP000253910"/>
    </source>
</evidence>
<sequence length="245" mass="26976">MPKNLPKKMTALLPELEQGALIELWDIDLRHITPTNGSNTAGELYRFHNGLNQGRTNIWWQGNEYQAYPIKADGFEISGQGPSSRPTLTVSNLYGIITGIAVNLGQGVGGKVTRRLVYAQFLDARNFAGGKNAQADPTQEAVSYYIIEQLKSLDDKQATFELASPAETDNAKIPLLMITSDVCIWQYRSPQCGYTGGPVADEFDKPTNDHKKDKCSHCIRGCKLRFGENAVLPFGGFPSTTQYGN</sequence>
<dbReference type="AlphaFoldDB" id="A0A369Z6K3"/>
<proteinExistence type="predicted"/>
<gene>
    <name evidence="1" type="ORF">DPV87_07285</name>
</gene>
<protein>
    <submittedName>
        <fullName evidence="1">Phage minor tail protein L</fullName>
    </submittedName>
</protein>
<name>A0A369Z6K3_HAEPA</name>
<dbReference type="GO" id="GO:0046718">
    <property type="term" value="P:symbiont entry into host cell"/>
    <property type="evidence" value="ECO:0007669"/>
    <property type="project" value="InterPro"/>
</dbReference>
<dbReference type="NCBIfam" id="TIGR01600">
    <property type="entry name" value="phage_tail_L"/>
    <property type="match status" value="1"/>
</dbReference>
<dbReference type="GO" id="GO:0030430">
    <property type="term" value="C:host cell cytoplasm"/>
    <property type="evidence" value="ECO:0007669"/>
    <property type="project" value="InterPro"/>
</dbReference>
<dbReference type="Pfam" id="PF05100">
    <property type="entry name" value="Phage_tail_L"/>
    <property type="match status" value="1"/>
</dbReference>
<dbReference type="Proteomes" id="UP000253910">
    <property type="component" value="Unassembled WGS sequence"/>
</dbReference>
<dbReference type="EMBL" id="QEPW01000012">
    <property type="protein sequence ID" value="RDE90211.1"/>
    <property type="molecule type" value="Genomic_DNA"/>
</dbReference>
<accession>A0A369Z6K3</accession>
<reference evidence="1 2" key="1">
    <citation type="submission" date="2018-05" db="EMBL/GenBank/DDBJ databases">
        <title>Draft Genome Sequences for a Diverse set of 7 Haemophilus Species.</title>
        <authorList>
            <person name="Nichols M."/>
            <person name="Topaz N."/>
            <person name="Wang X."/>
            <person name="Wang X."/>
            <person name="Boxrud D."/>
        </authorList>
    </citation>
    <scope>NUCLEOTIDE SEQUENCE [LARGE SCALE GENOMIC DNA]</scope>
    <source>
        <strain evidence="1 2">C2008001710</strain>
    </source>
</reference>
<evidence type="ECO:0000313" key="1">
    <source>
        <dbReference type="EMBL" id="RDE90211.1"/>
    </source>
</evidence>
<organism evidence="1 2">
    <name type="scientific">Haemophilus parainfluenzae</name>
    <dbReference type="NCBI Taxonomy" id="729"/>
    <lineage>
        <taxon>Bacteria</taxon>
        <taxon>Pseudomonadati</taxon>
        <taxon>Pseudomonadota</taxon>
        <taxon>Gammaproteobacteria</taxon>
        <taxon>Pasteurellales</taxon>
        <taxon>Pasteurellaceae</taxon>
        <taxon>Haemophilus</taxon>
    </lineage>
</organism>
<dbReference type="InterPro" id="IPR006487">
    <property type="entry name" value="Phage_lambda_L"/>
</dbReference>